<evidence type="ECO:0000256" key="6">
    <source>
        <dbReference type="SAM" id="Phobius"/>
    </source>
</evidence>
<feature type="transmembrane region" description="Helical" evidence="6">
    <location>
        <begin position="65"/>
        <end position="85"/>
    </location>
</feature>
<accession>A0ABM9G9C7</accession>
<evidence type="ECO:0000256" key="1">
    <source>
        <dbReference type="ARBA" id="ARBA00004141"/>
    </source>
</evidence>
<dbReference type="InterPro" id="IPR006480">
    <property type="entry name" value="Phage_holin_4_1"/>
</dbReference>
<protein>
    <submittedName>
        <fullName evidence="7">Phage holin family protein</fullName>
    </submittedName>
</protein>
<name>A0ABM9G9C7_9BACL</name>
<comment type="caution">
    <text evidence="7">The sequence shown here is derived from an EMBL/GenBank/DDBJ whole genome shotgun (WGS) entry which is preliminary data.</text>
</comment>
<sequence length="163" mass="17866">MLNESHSFPKVLNWFSGVGAAIVPGLQLLYGTSQIVVSVMAAILFFILMDWLSGISAAKQDGTYASTYGLGGLRRTLFILLFPAGGHLLDAALGLPDVVFGLFAFGILYHTIQSMTANAIRAGWGGFFPEWLVTKLMEWVKSELENKLARATSRKESKHDNRN</sequence>
<evidence type="ECO:0000313" key="8">
    <source>
        <dbReference type="Proteomes" id="UP001154322"/>
    </source>
</evidence>
<organism evidence="7 8">
    <name type="scientific">Paenibacillus melissococcoides</name>
    <dbReference type="NCBI Taxonomy" id="2912268"/>
    <lineage>
        <taxon>Bacteria</taxon>
        <taxon>Bacillati</taxon>
        <taxon>Bacillota</taxon>
        <taxon>Bacilli</taxon>
        <taxon>Bacillales</taxon>
        <taxon>Paenibacillaceae</taxon>
        <taxon>Paenibacillus</taxon>
    </lineage>
</organism>
<dbReference type="EMBL" id="CALYLO010000012">
    <property type="protein sequence ID" value="CAH8248633.1"/>
    <property type="molecule type" value="Genomic_DNA"/>
</dbReference>
<keyword evidence="3 6" id="KW-1133">Transmembrane helix</keyword>
<keyword evidence="8" id="KW-1185">Reference proteome</keyword>
<comment type="subcellular location">
    <subcellularLocation>
        <location evidence="1">Membrane</location>
        <topology evidence="1">Multi-pass membrane protein</topology>
    </subcellularLocation>
</comment>
<feature type="transmembrane region" description="Helical" evidence="6">
    <location>
        <begin position="35"/>
        <end position="53"/>
    </location>
</feature>
<gene>
    <name evidence="7" type="ORF">WJ0W_005817</name>
</gene>
<dbReference type="RefSeq" id="WP_249725483.1">
    <property type="nucleotide sequence ID" value="NZ_AP031286.1"/>
</dbReference>
<feature type="transmembrane region" description="Helical" evidence="6">
    <location>
        <begin position="12"/>
        <end position="29"/>
    </location>
</feature>
<evidence type="ECO:0000256" key="2">
    <source>
        <dbReference type="ARBA" id="ARBA00022692"/>
    </source>
</evidence>
<dbReference type="Pfam" id="PF05105">
    <property type="entry name" value="Phage_holin_4_1"/>
    <property type="match status" value="1"/>
</dbReference>
<dbReference type="Proteomes" id="UP001154322">
    <property type="component" value="Unassembled WGS sequence"/>
</dbReference>
<reference evidence="7" key="1">
    <citation type="submission" date="2022-06" db="EMBL/GenBank/DDBJ databases">
        <authorList>
            <person name="Dietemann V."/>
            <person name="Ory F."/>
            <person name="Dainat B."/>
            <person name="Oberhansli S."/>
        </authorList>
    </citation>
    <scope>NUCLEOTIDE SEQUENCE</scope>
    <source>
        <strain evidence="7">Ena-SAMPLE-TAB-26-04-2022-14:26:32:270-5432</strain>
    </source>
</reference>
<evidence type="ECO:0000256" key="3">
    <source>
        <dbReference type="ARBA" id="ARBA00022989"/>
    </source>
</evidence>
<keyword evidence="2 6" id="KW-0812">Transmembrane</keyword>
<proteinExistence type="inferred from homology"/>
<feature type="transmembrane region" description="Helical" evidence="6">
    <location>
        <begin position="91"/>
        <end position="112"/>
    </location>
</feature>
<keyword evidence="4 6" id="KW-0472">Membrane</keyword>
<comment type="similarity">
    <text evidence="5">Belongs to the bacteriophage holin family. Cp-1 holin subfamily.</text>
</comment>
<evidence type="ECO:0000313" key="7">
    <source>
        <dbReference type="EMBL" id="CAH8248633.1"/>
    </source>
</evidence>
<evidence type="ECO:0000256" key="4">
    <source>
        <dbReference type="ARBA" id="ARBA00023136"/>
    </source>
</evidence>
<evidence type="ECO:0000256" key="5">
    <source>
        <dbReference type="ARBA" id="ARBA00023600"/>
    </source>
</evidence>